<sequence length="221" mass="23022">MSLLPGRPFSPPFLGHGGHRGATWPGGQGFARAGLALGLLGESTRFVHPAGESRAGLVPGWPRCARAASRGRQRDRSGPRSIPSSLSPAAPSRADPPSPRSPSPAGTMASPSGSPEDTGKLRGRDGRPRREEDDAPPEEKRLRLGLEAGIAETEEAEDAPRLGTEDTGTQTGGEGRGGIIFRSLKGTVGDQKLSLAGPRKVLVSVLLHQGISNPSLDLDLK</sequence>
<dbReference type="GeneID" id="103603626"/>
<evidence type="ECO:0000256" key="1">
    <source>
        <dbReference type="SAM" id="MobiDB-lite"/>
    </source>
</evidence>
<dbReference type="Proteomes" id="UP000694923">
    <property type="component" value="Unplaced"/>
</dbReference>
<protein>
    <submittedName>
        <fullName evidence="3">LOW QUALITY PROTEIN: bcl-2-associated transcription factor 1</fullName>
    </submittedName>
</protein>
<dbReference type="RefSeq" id="XP_008586401.1">
    <property type="nucleotide sequence ID" value="XM_008588179.1"/>
</dbReference>
<name>A0ABM0S0L0_GALVR</name>
<reference evidence="3" key="1">
    <citation type="submission" date="2025-08" db="UniProtKB">
        <authorList>
            <consortium name="RefSeq"/>
        </authorList>
    </citation>
    <scope>IDENTIFICATION</scope>
</reference>
<proteinExistence type="predicted"/>
<evidence type="ECO:0000313" key="3">
    <source>
        <dbReference type="RefSeq" id="XP_008586401.1"/>
    </source>
</evidence>
<organism evidence="2 3">
    <name type="scientific">Galeopterus variegatus</name>
    <name type="common">Malayan flying lemur</name>
    <name type="synonym">Cynocephalus variegatus</name>
    <dbReference type="NCBI Taxonomy" id="482537"/>
    <lineage>
        <taxon>Eukaryota</taxon>
        <taxon>Metazoa</taxon>
        <taxon>Chordata</taxon>
        <taxon>Craniata</taxon>
        <taxon>Vertebrata</taxon>
        <taxon>Euteleostomi</taxon>
        <taxon>Mammalia</taxon>
        <taxon>Eutheria</taxon>
        <taxon>Euarchontoglires</taxon>
        <taxon>Dermoptera</taxon>
        <taxon>Cynocephalidae</taxon>
        <taxon>Galeopterus</taxon>
    </lineage>
</organism>
<feature type="region of interest" description="Disordered" evidence="1">
    <location>
        <begin position="50"/>
        <end position="178"/>
    </location>
</feature>
<keyword evidence="2" id="KW-1185">Reference proteome</keyword>
<feature type="compositionally biased region" description="Basic and acidic residues" evidence="1">
    <location>
        <begin position="117"/>
        <end position="144"/>
    </location>
</feature>
<evidence type="ECO:0000313" key="2">
    <source>
        <dbReference type="Proteomes" id="UP000694923"/>
    </source>
</evidence>
<feature type="compositionally biased region" description="Low complexity" evidence="1">
    <location>
        <begin position="79"/>
        <end position="93"/>
    </location>
</feature>
<gene>
    <name evidence="3" type="primary">LOC103603626</name>
</gene>
<accession>A0ABM0S0L0</accession>